<evidence type="ECO:0000256" key="7">
    <source>
        <dbReference type="ARBA" id="ARBA00022723"/>
    </source>
</evidence>
<evidence type="ECO:0000256" key="8">
    <source>
        <dbReference type="ARBA" id="ARBA00022824"/>
    </source>
</evidence>
<evidence type="ECO:0000256" key="9">
    <source>
        <dbReference type="ARBA" id="ARBA00022848"/>
    </source>
</evidence>
<comment type="similarity">
    <text evidence="4">Belongs to the cytochrome P450 family.</text>
</comment>
<organism evidence="16 17">
    <name type="scientific">Eumeta variegata</name>
    <name type="common">Bagworm moth</name>
    <name type="synonym">Eumeta japonica</name>
    <dbReference type="NCBI Taxonomy" id="151549"/>
    <lineage>
        <taxon>Eukaryota</taxon>
        <taxon>Metazoa</taxon>
        <taxon>Ecdysozoa</taxon>
        <taxon>Arthropoda</taxon>
        <taxon>Hexapoda</taxon>
        <taxon>Insecta</taxon>
        <taxon>Pterygota</taxon>
        <taxon>Neoptera</taxon>
        <taxon>Endopterygota</taxon>
        <taxon>Lepidoptera</taxon>
        <taxon>Glossata</taxon>
        <taxon>Ditrysia</taxon>
        <taxon>Tineoidea</taxon>
        <taxon>Psychidae</taxon>
        <taxon>Oiketicinae</taxon>
        <taxon>Eumeta</taxon>
    </lineage>
</organism>
<evidence type="ECO:0000256" key="4">
    <source>
        <dbReference type="ARBA" id="ARBA00010617"/>
    </source>
</evidence>
<evidence type="ECO:0000256" key="13">
    <source>
        <dbReference type="ARBA" id="ARBA00023136"/>
    </source>
</evidence>
<comment type="subcellular location">
    <subcellularLocation>
        <location evidence="3">Endoplasmic reticulum membrane</location>
        <topology evidence="3">Peripheral membrane protein</topology>
    </subcellularLocation>
    <subcellularLocation>
        <location evidence="2">Microsome membrane</location>
        <topology evidence="2">Peripheral membrane protein</topology>
    </subcellularLocation>
</comment>
<dbReference type="InterPro" id="IPR050476">
    <property type="entry name" value="Insect_CytP450_Detox"/>
</dbReference>
<evidence type="ECO:0000256" key="3">
    <source>
        <dbReference type="ARBA" id="ARBA00004406"/>
    </source>
</evidence>
<evidence type="ECO:0000256" key="5">
    <source>
        <dbReference type="ARBA" id="ARBA00012109"/>
    </source>
</evidence>
<evidence type="ECO:0000256" key="14">
    <source>
        <dbReference type="ARBA" id="ARBA00047827"/>
    </source>
</evidence>
<accession>A0A4C2A0E4</accession>
<evidence type="ECO:0000256" key="6">
    <source>
        <dbReference type="ARBA" id="ARBA00022617"/>
    </source>
</evidence>
<evidence type="ECO:0000313" key="17">
    <source>
        <dbReference type="Proteomes" id="UP000299102"/>
    </source>
</evidence>
<keyword evidence="15" id="KW-1133">Transmembrane helix</keyword>
<evidence type="ECO:0000256" key="10">
    <source>
        <dbReference type="ARBA" id="ARBA00023002"/>
    </source>
</evidence>
<keyword evidence="8" id="KW-0256">Endoplasmic reticulum</keyword>
<comment type="cofactor">
    <cofactor evidence="1">
        <name>heme</name>
        <dbReference type="ChEBI" id="CHEBI:30413"/>
    </cofactor>
</comment>
<name>A0A4C2A0E4_EUMVA</name>
<evidence type="ECO:0000256" key="2">
    <source>
        <dbReference type="ARBA" id="ARBA00004174"/>
    </source>
</evidence>
<evidence type="ECO:0000256" key="1">
    <source>
        <dbReference type="ARBA" id="ARBA00001971"/>
    </source>
</evidence>
<gene>
    <name evidence="16" type="primary">Cyp6a9</name>
    <name evidence="16" type="ORF">EVAR_100491_1</name>
</gene>
<dbReference type="PANTHER" id="PTHR24292:SF54">
    <property type="entry name" value="CYP9F3-RELATED"/>
    <property type="match status" value="1"/>
</dbReference>
<dbReference type="EMBL" id="BGZK01002304">
    <property type="protein sequence ID" value="GBP92734.1"/>
    <property type="molecule type" value="Genomic_DNA"/>
</dbReference>
<keyword evidence="10" id="KW-0560">Oxidoreductase</keyword>
<sequence length="179" mass="20185">MGRNDRDFVDYIRTKPVGQKAFDTLNIFCATAICSSIFGLGTKSSMDSPLLDMARKVVAPSLAKTLKITLVNTFPTLFRLLKLKVFVDYEDFFIDAMKKVLRARELDSVRKHDFADLCLELQRNGTMKDATSGYEIEPTDELMAAQAFFFIIAGVEPSATAMFFVLFEMAKHPEMLKVT</sequence>
<dbReference type="OrthoDB" id="2789670at2759"/>
<keyword evidence="17" id="KW-1185">Reference proteome</keyword>
<keyword evidence="9" id="KW-0492">Microsome</keyword>
<dbReference type="AlphaFoldDB" id="A0A4C2A0E4"/>
<evidence type="ECO:0000313" key="16">
    <source>
        <dbReference type="EMBL" id="GBP92734.1"/>
    </source>
</evidence>
<comment type="catalytic activity">
    <reaction evidence="14">
        <text>an organic molecule + reduced [NADPH--hemoprotein reductase] + O2 = an alcohol + oxidized [NADPH--hemoprotein reductase] + H2O + H(+)</text>
        <dbReference type="Rhea" id="RHEA:17149"/>
        <dbReference type="Rhea" id="RHEA-COMP:11964"/>
        <dbReference type="Rhea" id="RHEA-COMP:11965"/>
        <dbReference type="ChEBI" id="CHEBI:15377"/>
        <dbReference type="ChEBI" id="CHEBI:15378"/>
        <dbReference type="ChEBI" id="CHEBI:15379"/>
        <dbReference type="ChEBI" id="CHEBI:30879"/>
        <dbReference type="ChEBI" id="CHEBI:57618"/>
        <dbReference type="ChEBI" id="CHEBI:58210"/>
        <dbReference type="ChEBI" id="CHEBI:142491"/>
        <dbReference type="EC" id="1.14.14.1"/>
    </reaction>
</comment>
<dbReference type="InterPro" id="IPR036396">
    <property type="entry name" value="Cyt_P450_sf"/>
</dbReference>
<comment type="caution">
    <text evidence="16">The sequence shown here is derived from an EMBL/GenBank/DDBJ whole genome shotgun (WGS) entry which is preliminary data.</text>
</comment>
<keyword evidence="12" id="KW-0503">Monooxygenase</keyword>
<keyword evidence="6" id="KW-0349">Heme</keyword>
<dbReference type="GO" id="GO:0005506">
    <property type="term" value="F:iron ion binding"/>
    <property type="evidence" value="ECO:0007669"/>
    <property type="project" value="InterPro"/>
</dbReference>
<feature type="transmembrane region" description="Helical" evidence="15">
    <location>
        <begin position="21"/>
        <end position="41"/>
    </location>
</feature>
<dbReference type="GO" id="GO:0016712">
    <property type="term" value="F:oxidoreductase activity, acting on paired donors, with incorporation or reduction of molecular oxygen, reduced flavin or flavoprotein as one donor, and incorporation of one atom of oxygen"/>
    <property type="evidence" value="ECO:0007669"/>
    <property type="project" value="UniProtKB-EC"/>
</dbReference>
<keyword evidence="7" id="KW-0479">Metal-binding</keyword>
<keyword evidence="13 15" id="KW-0472">Membrane</keyword>
<dbReference type="Proteomes" id="UP000299102">
    <property type="component" value="Unassembled WGS sequence"/>
</dbReference>
<dbReference type="PANTHER" id="PTHR24292">
    <property type="entry name" value="CYTOCHROME P450"/>
    <property type="match status" value="1"/>
</dbReference>
<dbReference type="STRING" id="151549.A0A4C2A0E4"/>
<keyword evidence="11" id="KW-0408">Iron</keyword>
<dbReference type="GO" id="GO:0005789">
    <property type="term" value="C:endoplasmic reticulum membrane"/>
    <property type="evidence" value="ECO:0007669"/>
    <property type="project" value="UniProtKB-SubCell"/>
</dbReference>
<reference evidence="16 17" key="1">
    <citation type="journal article" date="2019" name="Commun. Biol.">
        <title>The bagworm genome reveals a unique fibroin gene that provides high tensile strength.</title>
        <authorList>
            <person name="Kono N."/>
            <person name="Nakamura H."/>
            <person name="Ohtoshi R."/>
            <person name="Tomita M."/>
            <person name="Numata K."/>
            <person name="Arakawa K."/>
        </authorList>
    </citation>
    <scope>NUCLEOTIDE SEQUENCE [LARGE SCALE GENOMIC DNA]</scope>
</reference>
<dbReference type="GO" id="GO:0020037">
    <property type="term" value="F:heme binding"/>
    <property type="evidence" value="ECO:0007669"/>
    <property type="project" value="InterPro"/>
</dbReference>
<dbReference type="Pfam" id="PF00067">
    <property type="entry name" value="p450"/>
    <property type="match status" value="1"/>
</dbReference>
<proteinExistence type="inferred from homology"/>
<dbReference type="Gene3D" id="1.10.630.10">
    <property type="entry name" value="Cytochrome P450"/>
    <property type="match status" value="1"/>
</dbReference>
<evidence type="ECO:0000256" key="11">
    <source>
        <dbReference type="ARBA" id="ARBA00023004"/>
    </source>
</evidence>
<dbReference type="InterPro" id="IPR001128">
    <property type="entry name" value="Cyt_P450"/>
</dbReference>
<keyword evidence="15" id="KW-0812">Transmembrane</keyword>
<feature type="transmembrane region" description="Helical" evidence="15">
    <location>
        <begin position="147"/>
        <end position="167"/>
    </location>
</feature>
<dbReference type="EC" id="1.14.14.1" evidence="5"/>
<evidence type="ECO:0000256" key="15">
    <source>
        <dbReference type="SAM" id="Phobius"/>
    </source>
</evidence>
<evidence type="ECO:0000256" key="12">
    <source>
        <dbReference type="ARBA" id="ARBA00023033"/>
    </source>
</evidence>
<protein>
    <recommendedName>
        <fullName evidence="5">unspecific monooxygenase</fullName>
        <ecNumber evidence="5">1.14.14.1</ecNumber>
    </recommendedName>
</protein>
<dbReference type="SUPFAM" id="SSF48264">
    <property type="entry name" value="Cytochrome P450"/>
    <property type="match status" value="1"/>
</dbReference>